<organism evidence="3 4">
    <name type="scientific">Geodermatophilus obscurus</name>
    <dbReference type="NCBI Taxonomy" id="1861"/>
    <lineage>
        <taxon>Bacteria</taxon>
        <taxon>Bacillati</taxon>
        <taxon>Actinomycetota</taxon>
        <taxon>Actinomycetes</taxon>
        <taxon>Geodermatophilales</taxon>
        <taxon>Geodermatophilaceae</taxon>
        <taxon>Geodermatophilus</taxon>
    </lineage>
</organism>
<dbReference type="InterPro" id="IPR003870">
    <property type="entry name" value="DUF222"/>
</dbReference>
<dbReference type="SMART" id="SM00507">
    <property type="entry name" value="HNHc"/>
    <property type="match status" value="1"/>
</dbReference>
<feature type="domain" description="HNH nuclease" evidence="2">
    <location>
        <begin position="292"/>
        <end position="344"/>
    </location>
</feature>
<evidence type="ECO:0000313" key="3">
    <source>
        <dbReference type="EMBL" id="SFO00705.1"/>
    </source>
</evidence>
<dbReference type="Pfam" id="PF02720">
    <property type="entry name" value="DUF222"/>
    <property type="match status" value="1"/>
</dbReference>
<proteinExistence type="predicted"/>
<dbReference type="EMBL" id="FOWE01000002">
    <property type="protein sequence ID" value="SFO00705.1"/>
    <property type="molecule type" value="Genomic_DNA"/>
</dbReference>
<reference evidence="4" key="1">
    <citation type="submission" date="2016-10" db="EMBL/GenBank/DDBJ databases">
        <authorList>
            <person name="Varghese N."/>
            <person name="Submissions S."/>
        </authorList>
    </citation>
    <scope>NUCLEOTIDE SEQUENCE [LARGE SCALE GENOMIC DNA]</scope>
    <source>
        <strain evidence="4">DSM 43161</strain>
    </source>
</reference>
<protein>
    <recommendedName>
        <fullName evidence="2">HNH nuclease domain-containing protein</fullName>
    </recommendedName>
</protein>
<feature type="region of interest" description="Disordered" evidence="1">
    <location>
        <begin position="353"/>
        <end position="389"/>
    </location>
</feature>
<keyword evidence="4" id="KW-1185">Reference proteome</keyword>
<accession>A0A1I5DN49</accession>
<name>A0A1I5DN49_9ACTN</name>
<dbReference type="Proteomes" id="UP000183642">
    <property type="component" value="Unassembled WGS sequence"/>
</dbReference>
<sequence>MLDDVAALVAERNRIDAALARRVRAAELAQAPERDGQRSMAAWLRGHCRLSGSEALRLVTAGRAMEHLPALAEAAEAGLASAGQVAEAARAVTPRRLAAAAAAGVDLAVIDAVFTGVAVQRPHADLVAVVARYLLGLEPDGPGPDPTEGRRLVFVRHADGSVSFHGHLDAVGREKVQAAVEAHVQADRPAGDERTRAQRQGDALVQIADNALASGAAPVLRTVKPHVAVRIDLDDLADPATGAGAATTGFGATISAARARWLACDSGIARVVFGPDGAPLDVGREQRLVSGPLRRAVEARDGGCVFTGCDAPNSWCDVHHLIHWIDGGQTSLANSGLLCERHHTKVHHGFRVERNRTGDGAPGDPTVRRSPPPRRWSPPLDRYRSTTRRSAVSSLGLSPVFTVVLARPAAPARRRASTAGAACPSARRRAGPGRA</sequence>
<feature type="compositionally biased region" description="Low complexity" evidence="1">
    <location>
        <begin position="409"/>
        <end position="425"/>
    </location>
</feature>
<gene>
    <name evidence="3" type="ORF">SAMN05660359_00914</name>
</gene>
<dbReference type="AlphaFoldDB" id="A0A1I5DN49"/>
<dbReference type="CDD" id="cd00085">
    <property type="entry name" value="HNHc"/>
    <property type="match status" value="1"/>
</dbReference>
<evidence type="ECO:0000259" key="2">
    <source>
        <dbReference type="SMART" id="SM00507"/>
    </source>
</evidence>
<feature type="compositionally biased region" description="Basic residues" evidence="1">
    <location>
        <begin position="426"/>
        <end position="435"/>
    </location>
</feature>
<feature type="region of interest" description="Disordered" evidence="1">
    <location>
        <begin position="409"/>
        <end position="435"/>
    </location>
</feature>
<dbReference type="InterPro" id="IPR003615">
    <property type="entry name" value="HNH_nuc"/>
</dbReference>
<evidence type="ECO:0000313" key="4">
    <source>
        <dbReference type="Proteomes" id="UP000183642"/>
    </source>
</evidence>
<evidence type="ECO:0000256" key="1">
    <source>
        <dbReference type="SAM" id="MobiDB-lite"/>
    </source>
</evidence>